<keyword evidence="9" id="KW-1185">Reference proteome</keyword>
<dbReference type="InterPro" id="IPR008147">
    <property type="entry name" value="Gln_synt_N"/>
</dbReference>
<dbReference type="SUPFAM" id="SSF54368">
    <property type="entry name" value="Glutamine synthetase, N-terminal domain"/>
    <property type="match status" value="1"/>
</dbReference>
<sequence>MAVADVVKLIQDNDVKFVDLRFTDTRGKEQHVTIPAHVLLSEPEEWFENGHAFDGSSIAGWKGIQASDMLLMADPASVKIDPFFDEPTVFMTCDVVDPADGKGYDRCPRSVAKRAEAYLKASGVGDTAFFGPEPEFFIFDSITWGQDMSGCFVKINAEEAAWSSSKEYEGGNTGHRPGVKGGYFPVPPVDSFQDIRSAMVLVLEELGVPVEVHHHEVATAGQNEIGTRFSTLTERADWTQILKYVVHNVAHSYGKTATFMPKPIFGDNGSGMHVHQSIWKDGQNLFAGDGYGGLSETALYYIGGIIKHAKALNAITNPGTNSYKRLVPHYEAPTKLAYSAKNRSASIRIPHVASPKGRRIEARFPDPLANPYLCFAALLMAGLDGIQNKIHPGDAADKNLYDLPPEEDKLIPTVCASLDEALAALDADREFLTRGGVFSNDWIDAYLELKMQEVDRLRMIPHPVEFEQSYSA</sequence>
<name>A0ABY0FFA2_9NEIS</name>
<dbReference type="PROSITE" id="PS51986">
    <property type="entry name" value="GS_BETA_GRASP"/>
    <property type="match status" value="1"/>
</dbReference>
<dbReference type="Pfam" id="PF00120">
    <property type="entry name" value="Gln-synt_C"/>
    <property type="match status" value="1"/>
</dbReference>
<feature type="domain" description="GS beta-grasp" evidence="6">
    <location>
        <begin position="13"/>
        <end position="101"/>
    </location>
</feature>
<dbReference type="RefSeq" id="WP_129211585.1">
    <property type="nucleotide sequence ID" value="NZ_REGR01000002.1"/>
</dbReference>
<dbReference type="SUPFAM" id="SSF55931">
    <property type="entry name" value="Glutamine synthetase/guanido kinase"/>
    <property type="match status" value="1"/>
</dbReference>
<proteinExistence type="inferred from homology"/>
<dbReference type="InterPro" id="IPR027302">
    <property type="entry name" value="Gln_synth_N_conserv_site"/>
</dbReference>
<dbReference type="PROSITE" id="PS00180">
    <property type="entry name" value="GLNA_1"/>
    <property type="match status" value="1"/>
</dbReference>
<accession>A0ABY0FFA2</accession>
<evidence type="ECO:0000256" key="2">
    <source>
        <dbReference type="PROSITE-ProRule" id="PRU01330"/>
    </source>
</evidence>
<comment type="caution">
    <text evidence="8">The sequence shown here is derived from an EMBL/GenBank/DDBJ whole genome shotgun (WGS) entry which is preliminary data.</text>
</comment>
<dbReference type="Gene3D" id="3.10.20.70">
    <property type="entry name" value="Glutamine synthetase, N-terminal domain"/>
    <property type="match status" value="1"/>
</dbReference>
<dbReference type="EMBL" id="REGR01000002">
    <property type="protein sequence ID" value="RXZ44986.1"/>
    <property type="molecule type" value="Genomic_DNA"/>
</dbReference>
<comment type="similarity">
    <text evidence="1 2 3">Belongs to the glutamine synthetase family.</text>
</comment>
<comment type="subcellular location">
    <subcellularLocation>
        <location evidence="4">Cytoplasm</location>
    </subcellularLocation>
</comment>
<dbReference type="SMART" id="SM01230">
    <property type="entry name" value="Gln-synt_C"/>
    <property type="match status" value="1"/>
</dbReference>
<dbReference type="InterPro" id="IPR027303">
    <property type="entry name" value="Gln_synth_gly_rich_site"/>
</dbReference>
<dbReference type="PROSITE" id="PS51987">
    <property type="entry name" value="GS_CATALYTIC"/>
    <property type="match status" value="1"/>
</dbReference>
<dbReference type="InterPro" id="IPR008146">
    <property type="entry name" value="Gln_synth_cat_dom"/>
</dbReference>
<keyword evidence="5 8" id="KW-0436">Ligase</keyword>
<feature type="domain" description="GS catalytic" evidence="7">
    <location>
        <begin position="108"/>
        <end position="472"/>
    </location>
</feature>
<evidence type="ECO:0000259" key="7">
    <source>
        <dbReference type="PROSITE" id="PS51987"/>
    </source>
</evidence>
<protein>
    <recommendedName>
        <fullName evidence="5">Glutamine synthetase</fullName>
        <ecNumber evidence="5">6.3.1.2</ecNumber>
    </recommendedName>
</protein>
<keyword evidence="5" id="KW-0067">ATP-binding</keyword>
<dbReference type="PROSITE" id="PS00182">
    <property type="entry name" value="GLNA_ADENYLATION"/>
    <property type="match status" value="1"/>
</dbReference>
<comment type="subunit">
    <text evidence="4">Oligomer of 12 subunits arranged in the form of two hexagons.</text>
</comment>
<evidence type="ECO:0000313" key="9">
    <source>
        <dbReference type="Proteomes" id="UP000290682"/>
    </source>
</evidence>
<evidence type="ECO:0000313" key="8">
    <source>
        <dbReference type="EMBL" id="RXZ44986.1"/>
    </source>
</evidence>
<dbReference type="Proteomes" id="UP000290682">
    <property type="component" value="Unassembled WGS sequence"/>
</dbReference>
<organism evidence="8 9">
    <name type="scientific">Crenobacter cavernae</name>
    <dbReference type="NCBI Taxonomy" id="2290923"/>
    <lineage>
        <taxon>Bacteria</taxon>
        <taxon>Pseudomonadati</taxon>
        <taxon>Pseudomonadota</taxon>
        <taxon>Betaproteobacteria</taxon>
        <taxon>Neisseriales</taxon>
        <taxon>Neisseriaceae</taxon>
        <taxon>Crenobacter</taxon>
    </lineage>
</organism>
<dbReference type="InterPro" id="IPR004809">
    <property type="entry name" value="Gln_synth_I"/>
</dbReference>
<dbReference type="Pfam" id="PF03951">
    <property type="entry name" value="Gln-synt_N"/>
    <property type="match status" value="1"/>
</dbReference>
<dbReference type="GO" id="GO:0004356">
    <property type="term" value="F:glutamine synthetase activity"/>
    <property type="evidence" value="ECO:0007669"/>
    <property type="project" value="UniProtKB-EC"/>
</dbReference>
<dbReference type="InterPro" id="IPR036651">
    <property type="entry name" value="Gln_synt_N_sf"/>
</dbReference>
<reference evidence="8 9" key="1">
    <citation type="submission" date="2018-10" db="EMBL/GenBank/DDBJ databases">
        <title>Draft genome of Fastidiocella sp. strain 375T, a bacterium isolated from a karstic cave dripping water.</title>
        <authorList>
            <person name="Coelho C."/>
            <person name="Verissimo A."/>
            <person name="Tiago I."/>
        </authorList>
    </citation>
    <scope>NUCLEOTIDE SEQUENCE [LARGE SCALE GENOMIC DNA]</scope>
    <source>
        <strain evidence="8 9">CAVE-375</strain>
    </source>
</reference>
<comment type="catalytic activity">
    <reaction evidence="5">
        <text>L-glutamate + NH4(+) + ATP = L-glutamine + ADP + phosphate + H(+)</text>
        <dbReference type="Rhea" id="RHEA:16169"/>
        <dbReference type="ChEBI" id="CHEBI:15378"/>
        <dbReference type="ChEBI" id="CHEBI:28938"/>
        <dbReference type="ChEBI" id="CHEBI:29985"/>
        <dbReference type="ChEBI" id="CHEBI:30616"/>
        <dbReference type="ChEBI" id="CHEBI:43474"/>
        <dbReference type="ChEBI" id="CHEBI:58359"/>
        <dbReference type="ChEBI" id="CHEBI:456216"/>
        <dbReference type="EC" id="6.3.1.2"/>
    </reaction>
</comment>
<evidence type="ECO:0000256" key="4">
    <source>
        <dbReference type="RuleBase" id="RU000387"/>
    </source>
</evidence>
<dbReference type="EC" id="6.3.1.2" evidence="5"/>
<dbReference type="Gene3D" id="3.30.590.10">
    <property type="entry name" value="Glutamine synthetase/guanido kinase, catalytic domain"/>
    <property type="match status" value="1"/>
</dbReference>
<evidence type="ECO:0000256" key="5">
    <source>
        <dbReference type="RuleBase" id="RU004356"/>
    </source>
</evidence>
<evidence type="ECO:0000259" key="6">
    <source>
        <dbReference type="PROSITE" id="PS51986"/>
    </source>
</evidence>
<dbReference type="PROSITE" id="PS00181">
    <property type="entry name" value="GLNA_ATP"/>
    <property type="match status" value="1"/>
</dbReference>
<dbReference type="PANTHER" id="PTHR43407">
    <property type="entry name" value="GLUTAMINE SYNTHETASE"/>
    <property type="match status" value="1"/>
</dbReference>
<dbReference type="InterPro" id="IPR001637">
    <property type="entry name" value="Gln_synth_I_adenylation_site"/>
</dbReference>
<dbReference type="NCBIfam" id="TIGR00653">
    <property type="entry name" value="GlnA"/>
    <property type="match status" value="1"/>
</dbReference>
<keyword evidence="5" id="KW-0547">Nucleotide-binding</keyword>
<evidence type="ECO:0000256" key="3">
    <source>
        <dbReference type="RuleBase" id="RU000384"/>
    </source>
</evidence>
<dbReference type="InterPro" id="IPR014746">
    <property type="entry name" value="Gln_synth/guanido_kin_cat_dom"/>
</dbReference>
<gene>
    <name evidence="8" type="primary">glnA</name>
    <name evidence="8" type="ORF">EBB06_03595</name>
</gene>
<keyword evidence="4" id="KW-0963">Cytoplasm</keyword>
<dbReference type="PANTHER" id="PTHR43407:SF2">
    <property type="entry name" value="GLUTAMINE SYNTHETASE"/>
    <property type="match status" value="1"/>
</dbReference>
<evidence type="ECO:0000256" key="1">
    <source>
        <dbReference type="ARBA" id="ARBA00009897"/>
    </source>
</evidence>